<reference evidence="1" key="1">
    <citation type="submission" date="2021-06" db="EMBL/GenBank/DDBJ databases">
        <authorList>
            <person name="Kallberg Y."/>
            <person name="Tangrot J."/>
            <person name="Rosling A."/>
        </authorList>
    </citation>
    <scope>NUCLEOTIDE SEQUENCE</scope>
    <source>
        <strain evidence="1">28 12/20/2015</strain>
    </source>
</reference>
<proteinExistence type="predicted"/>
<feature type="non-terminal residue" evidence="1">
    <location>
        <position position="87"/>
    </location>
</feature>
<organism evidence="1 2">
    <name type="scientific">Cetraspora pellucida</name>
    <dbReference type="NCBI Taxonomy" id="1433469"/>
    <lineage>
        <taxon>Eukaryota</taxon>
        <taxon>Fungi</taxon>
        <taxon>Fungi incertae sedis</taxon>
        <taxon>Mucoromycota</taxon>
        <taxon>Glomeromycotina</taxon>
        <taxon>Glomeromycetes</taxon>
        <taxon>Diversisporales</taxon>
        <taxon>Gigasporaceae</taxon>
        <taxon>Cetraspora</taxon>
    </lineage>
</organism>
<keyword evidence="2" id="KW-1185">Reference proteome</keyword>
<feature type="non-terminal residue" evidence="1">
    <location>
        <position position="1"/>
    </location>
</feature>
<accession>A0ACA9P0L4</accession>
<protein>
    <submittedName>
        <fullName evidence="1">12059_t:CDS:1</fullName>
    </submittedName>
</protein>
<comment type="caution">
    <text evidence="1">The sequence shown here is derived from an EMBL/GenBank/DDBJ whole genome shotgun (WGS) entry which is preliminary data.</text>
</comment>
<sequence>HESEIFISDLEILNDGASFQETFKEKEIFKEVLFQETFICREHATRYDIISGNFYRNDTQDLYMDINKSKIVIPDLENLDDDKYSSK</sequence>
<gene>
    <name evidence="1" type="ORF">SPELUC_LOCUS10049</name>
</gene>
<evidence type="ECO:0000313" key="1">
    <source>
        <dbReference type="EMBL" id="CAG8679003.1"/>
    </source>
</evidence>
<dbReference type="Proteomes" id="UP000789366">
    <property type="component" value="Unassembled WGS sequence"/>
</dbReference>
<dbReference type="EMBL" id="CAJVPW010017889">
    <property type="protein sequence ID" value="CAG8679003.1"/>
    <property type="molecule type" value="Genomic_DNA"/>
</dbReference>
<evidence type="ECO:0000313" key="2">
    <source>
        <dbReference type="Proteomes" id="UP000789366"/>
    </source>
</evidence>
<name>A0ACA9P0L4_9GLOM</name>